<dbReference type="PANTHER" id="PTHR47561">
    <property type="entry name" value="POLYSACCHARIDE DEACETYLASE FAMILY PROTEIN (AFU_ORTHOLOGUE AFUA_6G05030)"/>
    <property type="match status" value="1"/>
</dbReference>
<name>A0A1L9PSM9_ASPVE</name>
<dbReference type="STRING" id="1036611.A0A1L9PSM9"/>
<dbReference type="GeneID" id="63724733"/>
<feature type="domain" description="NodB homology" evidence="1">
    <location>
        <begin position="32"/>
        <end position="257"/>
    </location>
</feature>
<dbReference type="Proteomes" id="UP000184073">
    <property type="component" value="Unassembled WGS sequence"/>
</dbReference>
<sequence length="294" mass="33730">MESKKRVLCGYGVDVDAIANHINTGDGSRPNLSGVSRGVFGAKVGTKRLLNLFDQKGIKCSWFIPAHTVETFPEEMVAIRDAGHEIGLHGYTHEYPGELTNQQFRDIMIKSKQIISKFCGKEPKGFTAPAWDPHPEQISIMEELELTYDHSMMHEDFHCYYAPNDGEIHVPTNLAKDAGHWMVPSTKTEPSNIVVIPGSWTFDDWPAFQLEPRMPNSQGYVDPRVLLHIWQESFLYCYENFDTFIVPITIHPQVSGKPHALRFHEKFIDWVNQFEGVQWCTFEKMSEEFRNGRI</sequence>
<dbReference type="GO" id="GO:0005975">
    <property type="term" value="P:carbohydrate metabolic process"/>
    <property type="evidence" value="ECO:0007669"/>
    <property type="project" value="InterPro"/>
</dbReference>
<dbReference type="PANTHER" id="PTHR47561:SF1">
    <property type="entry name" value="POLYSACCHARIDE DEACETYLASE FAMILY PROTEIN (AFU_ORTHOLOGUE AFUA_6G05030)"/>
    <property type="match status" value="1"/>
</dbReference>
<dbReference type="OrthoDB" id="2125469at2759"/>
<dbReference type="InterPro" id="IPR037950">
    <property type="entry name" value="PgdA-like"/>
</dbReference>
<dbReference type="RefSeq" id="XP_040670224.1">
    <property type="nucleotide sequence ID" value="XM_040809222.1"/>
</dbReference>
<dbReference type="InterPro" id="IPR002509">
    <property type="entry name" value="NODB_dom"/>
</dbReference>
<reference evidence="3" key="1">
    <citation type="journal article" date="2017" name="Genome Biol.">
        <title>Comparative genomics reveals high biological diversity and specific adaptations in the industrially and medically important fungal genus Aspergillus.</title>
        <authorList>
            <person name="de Vries R.P."/>
            <person name="Riley R."/>
            <person name="Wiebenga A."/>
            <person name="Aguilar-Osorio G."/>
            <person name="Amillis S."/>
            <person name="Uchima C.A."/>
            <person name="Anderluh G."/>
            <person name="Asadollahi M."/>
            <person name="Askin M."/>
            <person name="Barry K."/>
            <person name="Battaglia E."/>
            <person name="Bayram O."/>
            <person name="Benocci T."/>
            <person name="Braus-Stromeyer S.A."/>
            <person name="Caldana C."/>
            <person name="Canovas D."/>
            <person name="Cerqueira G.C."/>
            <person name="Chen F."/>
            <person name="Chen W."/>
            <person name="Choi C."/>
            <person name="Clum A."/>
            <person name="Dos Santos R.A."/>
            <person name="Damasio A.R."/>
            <person name="Diallinas G."/>
            <person name="Emri T."/>
            <person name="Fekete E."/>
            <person name="Flipphi M."/>
            <person name="Freyberg S."/>
            <person name="Gallo A."/>
            <person name="Gournas C."/>
            <person name="Habgood R."/>
            <person name="Hainaut M."/>
            <person name="Harispe M.L."/>
            <person name="Henrissat B."/>
            <person name="Hilden K.S."/>
            <person name="Hope R."/>
            <person name="Hossain A."/>
            <person name="Karabika E."/>
            <person name="Karaffa L."/>
            <person name="Karanyi Z."/>
            <person name="Krasevec N."/>
            <person name="Kuo A."/>
            <person name="Kusch H."/>
            <person name="LaButti K."/>
            <person name="Lagendijk E.L."/>
            <person name="Lapidus A."/>
            <person name="Levasseur A."/>
            <person name="Lindquist E."/>
            <person name="Lipzen A."/>
            <person name="Logrieco A.F."/>
            <person name="MacCabe A."/>
            <person name="Maekelae M.R."/>
            <person name="Malavazi I."/>
            <person name="Melin P."/>
            <person name="Meyer V."/>
            <person name="Mielnichuk N."/>
            <person name="Miskei M."/>
            <person name="Molnar A.P."/>
            <person name="Mule G."/>
            <person name="Ngan C.Y."/>
            <person name="Orejas M."/>
            <person name="Orosz E."/>
            <person name="Ouedraogo J.P."/>
            <person name="Overkamp K.M."/>
            <person name="Park H.-S."/>
            <person name="Perrone G."/>
            <person name="Piumi F."/>
            <person name="Punt P.J."/>
            <person name="Ram A.F."/>
            <person name="Ramon A."/>
            <person name="Rauscher S."/>
            <person name="Record E."/>
            <person name="Riano-Pachon D.M."/>
            <person name="Robert V."/>
            <person name="Roehrig J."/>
            <person name="Ruller R."/>
            <person name="Salamov A."/>
            <person name="Salih N.S."/>
            <person name="Samson R.A."/>
            <person name="Sandor E."/>
            <person name="Sanguinetti M."/>
            <person name="Schuetze T."/>
            <person name="Sepcic K."/>
            <person name="Shelest E."/>
            <person name="Sherlock G."/>
            <person name="Sophianopoulou V."/>
            <person name="Squina F.M."/>
            <person name="Sun H."/>
            <person name="Susca A."/>
            <person name="Todd R.B."/>
            <person name="Tsang A."/>
            <person name="Unkles S.E."/>
            <person name="van de Wiele N."/>
            <person name="van Rossen-Uffink D."/>
            <person name="Oliveira J.V."/>
            <person name="Vesth T.C."/>
            <person name="Visser J."/>
            <person name="Yu J.-H."/>
            <person name="Zhou M."/>
            <person name="Andersen M.R."/>
            <person name="Archer D.B."/>
            <person name="Baker S.E."/>
            <person name="Benoit I."/>
            <person name="Brakhage A.A."/>
            <person name="Braus G.H."/>
            <person name="Fischer R."/>
            <person name="Frisvad J.C."/>
            <person name="Goldman G.H."/>
            <person name="Houbraken J."/>
            <person name="Oakley B."/>
            <person name="Pocsi I."/>
            <person name="Scazzocchio C."/>
            <person name="Seiboth B."/>
            <person name="vanKuyk P.A."/>
            <person name="Wortman J."/>
            <person name="Dyer P.S."/>
            <person name="Grigoriev I.V."/>
        </authorList>
    </citation>
    <scope>NUCLEOTIDE SEQUENCE [LARGE SCALE GENOMIC DNA]</scope>
    <source>
        <strain evidence="3">CBS 583.65</strain>
    </source>
</reference>
<dbReference type="SUPFAM" id="SSF88713">
    <property type="entry name" value="Glycoside hydrolase/deacetylase"/>
    <property type="match status" value="1"/>
</dbReference>
<dbReference type="EMBL" id="KV878131">
    <property type="protein sequence ID" value="OJJ04462.1"/>
    <property type="molecule type" value="Genomic_DNA"/>
</dbReference>
<evidence type="ECO:0000313" key="2">
    <source>
        <dbReference type="EMBL" id="OJJ04462.1"/>
    </source>
</evidence>
<accession>A0A1L9PSM9</accession>
<proteinExistence type="predicted"/>
<dbReference type="PROSITE" id="PS51677">
    <property type="entry name" value="NODB"/>
    <property type="match status" value="1"/>
</dbReference>
<evidence type="ECO:0000313" key="3">
    <source>
        <dbReference type="Proteomes" id="UP000184073"/>
    </source>
</evidence>
<protein>
    <recommendedName>
        <fullName evidence="1">NodB homology domain-containing protein</fullName>
    </recommendedName>
</protein>
<dbReference type="GO" id="GO:0016810">
    <property type="term" value="F:hydrolase activity, acting on carbon-nitrogen (but not peptide) bonds"/>
    <property type="evidence" value="ECO:0007669"/>
    <property type="project" value="InterPro"/>
</dbReference>
<dbReference type="AlphaFoldDB" id="A0A1L9PSM9"/>
<gene>
    <name evidence="2" type="ORF">ASPVEDRAFT_196898</name>
</gene>
<evidence type="ECO:0000259" key="1">
    <source>
        <dbReference type="PROSITE" id="PS51677"/>
    </source>
</evidence>
<organism evidence="2 3">
    <name type="scientific">Aspergillus versicolor CBS 583.65</name>
    <dbReference type="NCBI Taxonomy" id="1036611"/>
    <lineage>
        <taxon>Eukaryota</taxon>
        <taxon>Fungi</taxon>
        <taxon>Dikarya</taxon>
        <taxon>Ascomycota</taxon>
        <taxon>Pezizomycotina</taxon>
        <taxon>Eurotiomycetes</taxon>
        <taxon>Eurotiomycetidae</taxon>
        <taxon>Eurotiales</taxon>
        <taxon>Aspergillaceae</taxon>
        <taxon>Aspergillus</taxon>
        <taxon>Aspergillus subgen. Nidulantes</taxon>
    </lineage>
</organism>
<dbReference type="Gene3D" id="3.20.20.370">
    <property type="entry name" value="Glycoside hydrolase/deacetylase"/>
    <property type="match status" value="1"/>
</dbReference>
<dbReference type="InterPro" id="IPR011330">
    <property type="entry name" value="Glyco_hydro/deAcase_b/a-brl"/>
</dbReference>
<dbReference type="Pfam" id="PF01522">
    <property type="entry name" value="Polysacc_deac_1"/>
    <property type="match status" value="1"/>
</dbReference>
<keyword evidence="3" id="KW-1185">Reference proteome</keyword>
<dbReference type="CDD" id="cd10938">
    <property type="entry name" value="CE4_HpPgdA_like"/>
    <property type="match status" value="1"/>
</dbReference>
<dbReference type="VEuPathDB" id="FungiDB:ASPVEDRAFT_196898"/>